<evidence type="ECO:0000313" key="3">
    <source>
        <dbReference type="EMBL" id="SUZ10426.1"/>
    </source>
</evidence>
<reference evidence="2" key="2">
    <citation type="submission" date="2013-01" db="EMBL/GenBank/DDBJ databases">
        <title>The wheat powdery mildew genome reveals unique evolution of an obligate biotroph.</title>
        <authorList>
            <person name="Oberhaensli S."/>
            <person name="Wicker T."/>
            <person name="Keller B."/>
        </authorList>
    </citation>
    <scope>NUCLEOTIDE SEQUENCE</scope>
    <source>
        <strain evidence="2">96224</strain>
    </source>
</reference>
<dbReference type="Proteomes" id="UP000053110">
    <property type="component" value="Unassembled WGS sequence"/>
</dbReference>
<dbReference type="EMBL" id="KE375054">
    <property type="protein sequence ID" value="EPQ64637.1"/>
    <property type="molecule type" value="Genomic_DNA"/>
</dbReference>
<dbReference type="OrthoDB" id="10296079at2759"/>
<dbReference type="HOGENOM" id="CLU_1383948_0_0_1"/>
<keyword evidence="1" id="KW-0732">Signal</keyword>
<evidence type="ECO:0000256" key="1">
    <source>
        <dbReference type="SAM" id="SignalP"/>
    </source>
</evidence>
<reference evidence="3" key="3">
    <citation type="submission" date="2018-07" db="EMBL/GenBank/DDBJ databases">
        <authorList>
            <person name="Quirk P.G."/>
            <person name="Krulwich T.A."/>
        </authorList>
    </citation>
    <scope>NUCLEOTIDE SEQUENCE</scope>
    <source>
        <strain evidence="3">96224</strain>
    </source>
</reference>
<protein>
    <submittedName>
        <fullName evidence="3">BgtE-5677</fullName>
    </submittedName>
    <submittedName>
        <fullName evidence="2">Putative secreted effector protein</fullName>
    </submittedName>
</protein>
<feature type="signal peptide" evidence="1">
    <location>
        <begin position="1"/>
        <end position="23"/>
    </location>
</feature>
<evidence type="ECO:0000313" key="2">
    <source>
        <dbReference type="EMBL" id="EPQ64637.1"/>
    </source>
</evidence>
<reference evidence="4" key="1">
    <citation type="journal article" date="2013" name="Nat. Genet.">
        <title>The wheat powdery mildew genome shows the unique evolution of an obligate biotroph.</title>
        <authorList>
            <person name="Wicker T."/>
            <person name="Oberhaensli S."/>
            <person name="Parlange F."/>
            <person name="Buchmann J.P."/>
            <person name="Shatalina M."/>
            <person name="Roffler S."/>
            <person name="Ben-David R."/>
            <person name="Dolezel J."/>
            <person name="Simkova H."/>
            <person name="Schulze-Lefert P."/>
            <person name="Spanu P.D."/>
            <person name="Bruggmann R."/>
            <person name="Amselem J."/>
            <person name="Quesneville H."/>
            <person name="Ver Loren van Themaat E."/>
            <person name="Paape T."/>
            <person name="Shimizu K.K."/>
            <person name="Keller B."/>
        </authorList>
    </citation>
    <scope>NUCLEOTIDE SEQUENCE [LARGE SCALE GENOMIC DNA]</scope>
    <source>
        <strain evidence="4">96224</strain>
    </source>
</reference>
<dbReference type="AlphaFoldDB" id="A0A061HH10"/>
<dbReference type="EMBL" id="UIGY01000081">
    <property type="protein sequence ID" value="SUZ10426.1"/>
    <property type="molecule type" value="Genomic_DNA"/>
</dbReference>
<proteinExistence type="predicted"/>
<accession>A0A061HH10</accession>
<gene>
    <name evidence="2" type="ORF">BGT96224_E5677</name>
    <name evidence="3" type="ORF">BGT96224V2_LOCUS3596</name>
</gene>
<sequence>MSLCTRSLAIAAALLHFTSLTHGQAQDLMRYESTVKCGNYKFSQLEILQSYMGDKSKGEPFKGRTRCGLADNVHAMLPLLDEDYNPVPGCYLVHDEKEHVVDFVHSITGRSFIPCFVSEQNSCPKNQPRRRLLSLPVPTAVQPHKLVSLTAHDHQVSRSLGSNLYVVGENKWYEIGAGPVFGSPNTDQVSYYQGDF</sequence>
<name>A0A061HH10_BLUGR</name>
<feature type="chain" id="PRO_5044538545" evidence="1">
    <location>
        <begin position="24"/>
        <end position="196"/>
    </location>
</feature>
<evidence type="ECO:0000313" key="4">
    <source>
        <dbReference type="Proteomes" id="UP000053110"/>
    </source>
</evidence>
<organism evidence="3">
    <name type="scientific">Blumeria graminis f. sp. tritici 96224</name>
    <dbReference type="NCBI Taxonomy" id="1268274"/>
    <lineage>
        <taxon>Eukaryota</taxon>
        <taxon>Fungi</taxon>
        <taxon>Dikarya</taxon>
        <taxon>Ascomycota</taxon>
        <taxon>Pezizomycotina</taxon>
        <taxon>Leotiomycetes</taxon>
        <taxon>Erysiphales</taxon>
        <taxon>Erysiphaceae</taxon>
        <taxon>Blumeria</taxon>
    </lineage>
</organism>